<feature type="compositionally biased region" description="Low complexity" evidence="1">
    <location>
        <begin position="167"/>
        <end position="184"/>
    </location>
</feature>
<feature type="region of interest" description="Disordered" evidence="1">
    <location>
        <begin position="71"/>
        <end position="280"/>
    </location>
</feature>
<feature type="region of interest" description="Disordered" evidence="1">
    <location>
        <begin position="783"/>
        <end position="806"/>
    </location>
</feature>
<feature type="compositionally biased region" description="Low complexity" evidence="1">
    <location>
        <begin position="324"/>
        <end position="347"/>
    </location>
</feature>
<feature type="compositionally biased region" description="Pro residues" evidence="1">
    <location>
        <begin position="353"/>
        <end position="363"/>
    </location>
</feature>
<name>A0ABQ8UM79_9EUKA</name>
<feature type="region of interest" description="Disordered" evidence="1">
    <location>
        <begin position="666"/>
        <end position="685"/>
    </location>
</feature>
<evidence type="ECO:0000313" key="2">
    <source>
        <dbReference type="EMBL" id="KAJ4458807.1"/>
    </source>
</evidence>
<feature type="compositionally biased region" description="Pro residues" evidence="1">
    <location>
        <begin position="797"/>
        <end position="806"/>
    </location>
</feature>
<feature type="compositionally biased region" description="Low complexity" evidence="1">
    <location>
        <begin position="443"/>
        <end position="472"/>
    </location>
</feature>
<sequence length="806" mass="84248">MAEHIEDLLRLLFNPEEIKSSPANTFLLASLASLPPKQRDKILALLLQKGVHFSQDPTGNVVVSLPVPPAAEAARQQPEPRQQSAPQQPLRTSRRSVALAPSASRRSAPNKTPPPPRSRSSGAPAWHPSPRTSRPQASRSPAPRAPVTASRPPRALPTLPPSSTPRQPFLYSQPQQQSPPAWSPTAPVPSGAAISVPSLPPASLPPASLPPALPTLFPNPNAGSGFSLVPSASPSGPAGWGGPRPIFSSTPMMGPPAAEETFPRSAPPAPPAPSSGLFRESPAFPLLWPGIMGAAPAAPTEADRAAPGPLGGPPDGLGAGLGLVLGDPEWTTGPAPSAAQHPQPAGGLAVPAGPSPTGQPPTPAQLLDLGGAPLPDAETIVVPPADSADLPEMSRYRTFRALIGSAEGPMRVKWRPLGWLVRQVEEIYDALTPPGAASGRPTGPAASGLLSPPASPASRPALSPSPAGFPWDAPAPAPVGPDGYPPSGVAVVVDSAPGPLPPAATVPHHLTAPYVRFHEALQQLAALQQAAQERQGAGASGTYWEGMRGLMAGLACPRLPHLEAMPHLLMRHFSKRYGIRSLVEQSCWDLLANVEAHRAGSLEAELFGRFLHPSPPPALDALVLPDSDPVWLWTNEDLAGPDLLFYLHARLALLGAVRRLCPSSFAPAASSPARRSPAKPRAGPTSGLTPYALRLHATWLPRRLCVHLARQLMGVRTDCTKARTPANPCPSRPSRPSCPCRSCPLPLLPLADLHVIPTTQLLIRHIDIPRLILMRHIDMDATDPPPALSPRRSAPACPSPPPAAAP</sequence>
<reference evidence="2" key="1">
    <citation type="journal article" date="2022" name="bioRxiv">
        <title>Genomics of Preaxostyla Flagellates Illuminates Evolutionary Transitions and the Path Towards Mitochondrial Loss.</title>
        <authorList>
            <person name="Novak L.V.F."/>
            <person name="Treitli S.C."/>
            <person name="Pyrih J."/>
            <person name="Halakuc P."/>
            <person name="Pipaliya S.V."/>
            <person name="Vacek V."/>
            <person name="Brzon O."/>
            <person name="Soukal P."/>
            <person name="Eme L."/>
            <person name="Dacks J.B."/>
            <person name="Karnkowska A."/>
            <person name="Elias M."/>
            <person name="Hampl V."/>
        </authorList>
    </citation>
    <scope>NUCLEOTIDE SEQUENCE</scope>
    <source>
        <strain evidence="2">RCP-MX</strain>
    </source>
</reference>
<feature type="region of interest" description="Disordered" evidence="1">
    <location>
        <begin position="432"/>
        <end position="482"/>
    </location>
</feature>
<feature type="compositionally biased region" description="Low complexity" evidence="1">
    <location>
        <begin position="71"/>
        <end position="110"/>
    </location>
</feature>
<feature type="compositionally biased region" description="Low complexity" evidence="1">
    <location>
        <begin position="298"/>
        <end position="308"/>
    </location>
</feature>
<organism evidence="2 3">
    <name type="scientific">Paratrimastix pyriformis</name>
    <dbReference type="NCBI Taxonomy" id="342808"/>
    <lineage>
        <taxon>Eukaryota</taxon>
        <taxon>Metamonada</taxon>
        <taxon>Preaxostyla</taxon>
        <taxon>Paratrimastigidae</taxon>
        <taxon>Paratrimastix</taxon>
    </lineage>
</organism>
<accession>A0ABQ8UM79</accession>
<keyword evidence="3" id="KW-1185">Reference proteome</keyword>
<evidence type="ECO:0000313" key="3">
    <source>
        <dbReference type="Proteomes" id="UP001141327"/>
    </source>
</evidence>
<dbReference type="Proteomes" id="UP001141327">
    <property type="component" value="Unassembled WGS sequence"/>
</dbReference>
<dbReference type="EMBL" id="JAPMOS010000025">
    <property type="protein sequence ID" value="KAJ4458807.1"/>
    <property type="molecule type" value="Genomic_DNA"/>
</dbReference>
<feature type="compositionally biased region" description="Pro residues" evidence="1">
    <location>
        <begin position="198"/>
        <end position="213"/>
    </location>
</feature>
<feature type="region of interest" description="Disordered" evidence="1">
    <location>
        <begin position="298"/>
        <end position="378"/>
    </location>
</feature>
<feature type="compositionally biased region" description="Pro residues" evidence="1">
    <location>
        <begin position="154"/>
        <end position="163"/>
    </location>
</feature>
<protein>
    <submittedName>
        <fullName evidence="2">Uncharacterized protein</fullName>
    </submittedName>
</protein>
<proteinExistence type="predicted"/>
<gene>
    <name evidence="2" type="ORF">PAPYR_5324</name>
</gene>
<comment type="caution">
    <text evidence="2">The sequence shown here is derived from an EMBL/GenBank/DDBJ whole genome shotgun (WGS) entry which is preliminary data.</text>
</comment>
<feature type="compositionally biased region" description="Low complexity" evidence="1">
    <location>
        <begin position="118"/>
        <end position="153"/>
    </location>
</feature>
<feature type="compositionally biased region" description="Gly residues" evidence="1">
    <location>
        <begin position="313"/>
        <end position="323"/>
    </location>
</feature>
<feature type="compositionally biased region" description="Low complexity" evidence="1">
    <location>
        <begin position="666"/>
        <end position="684"/>
    </location>
</feature>
<evidence type="ECO:0000256" key="1">
    <source>
        <dbReference type="SAM" id="MobiDB-lite"/>
    </source>
</evidence>